<dbReference type="Proteomes" id="UP000250369">
    <property type="component" value="Unassembled WGS sequence"/>
</dbReference>
<organism evidence="1 2">
    <name type="scientific">Paenibacillus contaminans</name>
    <dbReference type="NCBI Taxonomy" id="450362"/>
    <lineage>
        <taxon>Bacteria</taxon>
        <taxon>Bacillati</taxon>
        <taxon>Bacillota</taxon>
        <taxon>Bacilli</taxon>
        <taxon>Bacillales</taxon>
        <taxon>Paenibacillaceae</taxon>
        <taxon>Paenibacillus</taxon>
    </lineage>
</organism>
<protein>
    <submittedName>
        <fullName evidence="1">Uncharacterized protein</fullName>
    </submittedName>
</protein>
<proteinExistence type="predicted"/>
<dbReference type="InterPro" id="IPR035905">
    <property type="entry name" value="Barstar-like_sf"/>
</dbReference>
<dbReference type="OrthoDB" id="8859549at2"/>
<evidence type="ECO:0000313" key="2">
    <source>
        <dbReference type="Proteomes" id="UP000250369"/>
    </source>
</evidence>
<dbReference type="SUPFAM" id="SSF52038">
    <property type="entry name" value="Barstar-related"/>
    <property type="match status" value="1"/>
</dbReference>
<gene>
    <name evidence="1" type="ORF">DQG23_33770</name>
</gene>
<accession>A0A329M066</accession>
<keyword evidence="2" id="KW-1185">Reference proteome</keyword>
<sequence length="259" mass="29351">MNKYLLIDDVSGLIIGKCTDIIGLSGSELKQITDNHYDITLVGLRVDEAYILHCLSSKSKITISGFNLNILGKDGKGIGSYCFFPHKLFSFPKNANFQEKMNLALSGGFSVAPSYEAMKIWKKWMIAKPTVINTWAGMSQKQRLGWSEVVRLHSRFNTYRNNDAENEHFYLDMTHVTDILSFYCALGEAMNGPGGYYGFCLDSVEDCFYGGFGAKPPFHLHFRNRHLDELICMKNVKRADLARLIHLKDMFIAHQVTLV</sequence>
<comment type="caution">
    <text evidence="1">The sequence shown here is derived from an EMBL/GenBank/DDBJ whole genome shotgun (WGS) entry which is preliminary data.</text>
</comment>
<name>A0A329M066_9BACL</name>
<dbReference type="Gene3D" id="3.30.370.10">
    <property type="entry name" value="Barstar-like"/>
    <property type="match status" value="1"/>
</dbReference>
<dbReference type="RefSeq" id="WP_113035441.1">
    <property type="nucleotide sequence ID" value="NZ_QMFB01000031.1"/>
</dbReference>
<dbReference type="EMBL" id="QMFB01000031">
    <property type="protein sequence ID" value="RAV12952.1"/>
    <property type="molecule type" value="Genomic_DNA"/>
</dbReference>
<dbReference type="AlphaFoldDB" id="A0A329M066"/>
<evidence type="ECO:0000313" key="1">
    <source>
        <dbReference type="EMBL" id="RAV12952.1"/>
    </source>
</evidence>
<reference evidence="1 2" key="1">
    <citation type="journal article" date="2009" name="Int. J. Syst. Evol. Microbiol.">
        <title>Paenibacillus contaminans sp. nov., isolated from a contaminated laboratory plate.</title>
        <authorList>
            <person name="Chou J.H."/>
            <person name="Lee J.H."/>
            <person name="Lin M.C."/>
            <person name="Chang P.S."/>
            <person name="Arun A.B."/>
            <person name="Young C.C."/>
            <person name="Chen W.M."/>
        </authorList>
    </citation>
    <scope>NUCLEOTIDE SEQUENCE [LARGE SCALE GENOMIC DNA]</scope>
    <source>
        <strain evidence="1 2">CKOBP-6</strain>
    </source>
</reference>